<proteinExistence type="predicted"/>
<protein>
    <submittedName>
        <fullName evidence="1">Uncharacterized protein</fullName>
    </submittedName>
</protein>
<keyword evidence="2" id="KW-1185">Reference proteome</keyword>
<dbReference type="EMBL" id="CM037152">
    <property type="protein sequence ID" value="KAH7836232.1"/>
    <property type="molecule type" value="Genomic_DNA"/>
</dbReference>
<comment type="caution">
    <text evidence="1">The sequence shown here is derived from an EMBL/GenBank/DDBJ whole genome shotgun (WGS) entry which is preliminary data.</text>
</comment>
<evidence type="ECO:0000313" key="2">
    <source>
        <dbReference type="Proteomes" id="UP000828048"/>
    </source>
</evidence>
<reference evidence="1 2" key="1">
    <citation type="journal article" date="2021" name="Hortic Res">
        <title>High-quality reference genome and annotation aids understanding of berry development for evergreen blueberry (Vaccinium darrowii).</title>
        <authorList>
            <person name="Yu J."/>
            <person name="Hulse-Kemp A.M."/>
            <person name="Babiker E."/>
            <person name="Staton M."/>
        </authorList>
    </citation>
    <scope>NUCLEOTIDE SEQUENCE [LARGE SCALE GENOMIC DNA]</scope>
    <source>
        <strain evidence="2">cv. NJ 8807/NJ 8810</strain>
        <tissue evidence="1">Young leaf</tissue>
    </source>
</reference>
<dbReference type="Proteomes" id="UP000828048">
    <property type="component" value="Chromosome 2"/>
</dbReference>
<accession>A0ACB7X628</accession>
<organism evidence="1 2">
    <name type="scientific">Vaccinium darrowii</name>
    <dbReference type="NCBI Taxonomy" id="229202"/>
    <lineage>
        <taxon>Eukaryota</taxon>
        <taxon>Viridiplantae</taxon>
        <taxon>Streptophyta</taxon>
        <taxon>Embryophyta</taxon>
        <taxon>Tracheophyta</taxon>
        <taxon>Spermatophyta</taxon>
        <taxon>Magnoliopsida</taxon>
        <taxon>eudicotyledons</taxon>
        <taxon>Gunneridae</taxon>
        <taxon>Pentapetalae</taxon>
        <taxon>asterids</taxon>
        <taxon>Ericales</taxon>
        <taxon>Ericaceae</taxon>
        <taxon>Vaccinioideae</taxon>
        <taxon>Vaccinieae</taxon>
        <taxon>Vaccinium</taxon>
    </lineage>
</organism>
<gene>
    <name evidence="1" type="ORF">Vadar_033835</name>
</gene>
<sequence length="234" mass="25900">MKMSSKHPPVRFLGQKTIPSTFIFRSSNQKQASHCKEDVKINPPNKGSRVSLSDFLNKKLHKSSVLPISVKGKERLFLSHVGSGEMNGVKKREETEVKSVVDVVFEQFKCTRNKKEDVPRSCDDGEFGSSGTGAMDRARKRKSPLGGRDGEQSAQKNIVVLGEGHLNSVHPIPRTKGKEQSSIPSKKPRHQFNHYANGSGWWNCDMAGVDNEEVGNNEVWEGIGSTTLGGLDWN</sequence>
<name>A0ACB7X628_9ERIC</name>
<evidence type="ECO:0000313" key="1">
    <source>
        <dbReference type="EMBL" id="KAH7836232.1"/>
    </source>
</evidence>